<keyword evidence="6" id="KW-0597">Phosphoprotein</keyword>
<evidence type="ECO:0000313" key="16">
    <source>
        <dbReference type="Proteomes" id="UP000429232"/>
    </source>
</evidence>
<sequence>MKIRNKLRLGFAFLFVVVLVFGATAMYYIQEIASNATAILKNNYETLNYTKNMRAILDEHSLPLSTDQAKAFGIELNKQQHNVTEKGEGEATAQLTDAFTALTSTSMSDAEKFGLERKIRQQLRAIETLNMQAIIKKDDHSRKSVRSATILLSFVAGFMFLILFSFIINFPDIVASPLRTLLEGIREISQKNYSQRINFNRTDEFGELASAFNNMAAKLNDWENSNLATILSEKRRIETIVEQMQDAIIGINEKHELLFINDTARKLLNLPNDIAAGSNVEDLAKNSDLLKRVLSRQSEIKPLKIVVNGKENFFQLESREITVPNLDTKPTETVRVAGRSAGVVYVLRNVTEFKELDVAKTNFIATISHELKTPISSVKMSLKLLQDKRIGEINAEQQQLIDHIAEDNARLLKITSELLDLSQVETGNIQLNFTNVEPAKIVDYALKSIAFQAEQKNVKINFTKVDQLPLIQADVEKSAWVMVNFLSNALRYSAAGSAIDIHLKENAGAIEFTVTDHGKGIDEQYQKQLFDRYFQVPADGQNKTGTGLGLAISRDFIEAQNGRIWVSSAIGEGSTFGFSLPENS</sequence>
<evidence type="ECO:0000256" key="9">
    <source>
        <dbReference type="ARBA" id="ARBA00022741"/>
    </source>
</evidence>
<dbReference type="InterPro" id="IPR036097">
    <property type="entry name" value="HisK_dim/P_sf"/>
</dbReference>
<evidence type="ECO:0000256" key="8">
    <source>
        <dbReference type="ARBA" id="ARBA00022692"/>
    </source>
</evidence>
<dbReference type="Pfam" id="PF00989">
    <property type="entry name" value="PAS"/>
    <property type="match status" value="1"/>
</dbReference>
<dbReference type="PANTHER" id="PTHR42878">
    <property type="entry name" value="TWO-COMPONENT HISTIDINE KINASE"/>
    <property type="match status" value="1"/>
</dbReference>
<dbReference type="SUPFAM" id="SSF158472">
    <property type="entry name" value="HAMP domain-like"/>
    <property type="match status" value="1"/>
</dbReference>
<evidence type="ECO:0000313" key="15">
    <source>
        <dbReference type="EMBL" id="QQL48977.1"/>
    </source>
</evidence>
<dbReference type="InterPro" id="IPR003660">
    <property type="entry name" value="HAMP_dom"/>
</dbReference>
<dbReference type="Gene3D" id="3.30.565.10">
    <property type="entry name" value="Histidine kinase-like ATPase, C-terminal domain"/>
    <property type="match status" value="1"/>
</dbReference>
<evidence type="ECO:0000256" key="10">
    <source>
        <dbReference type="ARBA" id="ARBA00022777"/>
    </source>
</evidence>
<dbReference type="KEGG" id="mgik:GO620_012410"/>
<dbReference type="GO" id="GO:0000155">
    <property type="term" value="F:phosphorelay sensor kinase activity"/>
    <property type="evidence" value="ECO:0007669"/>
    <property type="project" value="InterPro"/>
</dbReference>
<dbReference type="InterPro" id="IPR013767">
    <property type="entry name" value="PAS_fold"/>
</dbReference>
<evidence type="ECO:0000256" key="6">
    <source>
        <dbReference type="ARBA" id="ARBA00022553"/>
    </source>
</evidence>
<evidence type="ECO:0000256" key="11">
    <source>
        <dbReference type="ARBA" id="ARBA00022840"/>
    </source>
</evidence>
<dbReference type="SUPFAM" id="SSF47384">
    <property type="entry name" value="Homodimeric domain of signal transducing histidine kinase"/>
    <property type="match status" value="1"/>
</dbReference>
<dbReference type="SMART" id="SM00304">
    <property type="entry name" value="HAMP"/>
    <property type="match status" value="1"/>
</dbReference>
<dbReference type="Proteomes" id="UP000429232">
    <property type="component" value="Chromosome"/>
</dbReference>
<evidence type="ECO:0000256" key="12">
    <source>
        <dbReference type="ARBA" id="ARBA00022989"/>
    </source>
</evidence>
<keyword evidence="16" id="KW-1185">Reference proteome</keyword>
<dbReference type="InterPro" id="IPR036890">
    <property type="entry name" value="HATPase_C_sf"/>
</dbReference>
<dbReference type="InterPro" id="IPR035965">
    <property type="entry name" value="PAS-like_dom_sf"/>
</dbReference>
<dbReference type="SMART" id="SM00387">
    <property type="entry name" value="HATPase_c"/>
    <property type="match status" value="1"/>
</dbReference>
<dbReference type="InterPro" id="IPR003594">
    <property type="entry name" value="HATPase_dom"/>
</dbReference>
<dbReference type="Pfam" id="PF00512">
    <property type="entry name" value="HisKA"/>
    <property type="match status" value="1"/>
</dbReference>
<dbReference type="FunFam" id="3.30.565.10:FF:000023">
    <property type="entry name" value="PAS domain-containing sensor histidine kinase"/>
    <property type="match status" value="1"/>
</dbReference>
<keyword evidence="12" id="KW-1133">Transmembrane helix</keyword>
<dbReference type="GO" id="GO:0005524">
    <property type="term" value="F:ATP binding"/>
    <property type="evidence" value="ECO:0007669"/>
    <property type="project" value="UniProtKB-KW"/>
</dbReference>
<dbReference type="GO" id="GO:0005886">
    <property type="term" value="C:plasma membrane"/>
    <property type="evidence" value="ECO:0007669"/>
    <property type="project" value="UniProtKB-SubCell"/>
</dbReference>
<evidence type="ECO:0000256" key="2">
    <source>
        <dbReference type="ARBA" id="ARBA00004141"/>
    </source>
</evidence>
<keyword evidence="14" id="KW-0472">Membrane</keyword>
<keyword evidence="10" id="KW-0418">Kinase</keyword>
<evidence type="ECO:0000256" key="3">
    <source>
        <dbReference type="ARBA" id="ARBA00004236"/>
    </source>
</evidence>
<dbReference type="Pfam" id="PF02518">
    <property type="entry name" value="HATPase_c"/>
    <property type="match status" value="1"/>
</dbReference>
<dbReference type="Gene3D" id="1.10.287.130">
    <property type="match status" value="1"/>
</dbReference>
<evidence type="ECO:0000256" key="1">
    <source>
        <dbReference type="ARBA" id="ARBA00000085"/>
    </source>
</evidence>
<dbReference type="InterPro" id="IPR005467">
    <property type="entry name" value="His_kinase_dom"/>
</dbReference>
<keyword evidence="13" id="KW-0902">Two-component regulatory system</keyword>
<proteinExistence type="predicted"/>
<comment type="subcellular location">
    <subcellularLocation>
        <location evidence="3">Cell membrane</location>
    </subcellularLocation>
    <subcellularLocation>
        <location evidence="2">Membrane</location>
        <topology evidence="2">Multi-pass membrane protein</topology>
    </subcellularLocation>
</comment>
<dbReference type="RefSeq" id="WP_157525674.1">
    <property type="nucleotide sequence ID" value="NZ_CP066775.1"/>
</dbReference>
<dbReference type="Gene3D" id="3.30.450.20">
    <property type="entry name" value="PAS domain"/>
    <property type="match status" value="1"/>
</dbReference>
<dbReference type="Pfam" id="PF00672">
    <property type="entry name" value="HAMP"/>
    <property type="match status" value="1"/>
</dbReference>
<dbReference type="SMART" id="SM00388">
    <property type="entry name" value="HisKA"/>
    <property type="match status" value="1"/>
</dbReference>
<dbReference type="InterPro" id="IPR004358">
    <property type="entry name" value="Sig_transdc_His_kin-like_C"/>
</dbReference>
<organism evidence="15 16">
    <name type="scientific">Mucilaginibacter ginkgonis</name>
    <dbReference type="NCBI Taxonomy" id="2682091"/>
    <lineage>
        <taxon>Bacteria</taxon>
        <taxon>Pseudomonadati</taxon>
        <taxon>Bacteroidota</taxon>
        <taxon>Sphingobacteriia</taxon>
        <taxon>Sphingobacteriales</taxon>
        <taxon>Sphingobacteriaceae</taxon>
        <taxon>Mucilaginibacter</taxon>
    </lineage>
</organism>
<name>A0A6I4I1G7_9SPHI</name>
<dbReference type="Gene3D" id="6.10.340.10">
    <property type="match status" value="1"/>
</dbReference>
<keyword evidence="11" id="KW-0067">ATP-binding</keyword>
<keyword evidence="7" id="KW-0808">Transferase</keyword>
<protein>
    <recommendedName>
        <fullName evidence="4">histidine kinase</fullName>
        <ecNumber evidence="4">2.7.13.3</ecNumber>
    </recommendedName>
</protein>
<dbReference type="GO" id="GO:0007234">
    <property type="term" value="P:osmosensory signaling via phosphorelay pathway"/>
    <property type="evidence" value="ECO:0007669"/>
    <property type="project" value="TreeGrafter"/>
</dbReference>
<dbReference type="CDD" id="cd00082">
    <property type="entry name" value="HisKA"/>
    <property type="match status" value="1"/>
</dbReference>
<keyword evidence="8" id="KW-0812">Transmembrane</keyword>
<dbReference type="AlphaFoldDB" id="A0A6I4I1G7"/>
<dbReference type="SUPFAM" id="SSF55785">
    <property type="entry name" value="PYP-like sensor domain (PAS domain)"/>
    <property type="match status" value="1"/>
</dbReference>
<dbReference type="EMBL" id="CP066775">
    <property type="protein sequence ID" value="QQL48977.1"/>
    <property type="molecule type" value="Genomic_DNA"/>
</dbReference>
<dbReference type="PRINTS" id="PR00344">
    <property type="entry name" value="BCTRLSENSOR"/>
</dbReference>
<evidence type="ECO:0000256" key="5">
    <source>
        <dbReference type="ARBA" id="ARBA00022475"/>
    </source>
</evidence>
<dbReference type="GO" id="GO:0006355">
    <property type="term" value="P:regulation of DNA-templated transcription"/>
    <property type="evidence" value="ECO:0007669"/>
    <property type="project" value="InterPro"/>
</dbReference>
<dbReference type="GO" id="GO:0000156">
    <property type="term" value="F:phosphorelay response regulator activity"/>
    <property type="evidence" value="ECO:0007669"/>
    <property type="project" value="TreeGrafter"/>
</dbReference>
<comment type="catalytic activity">
    <reaction evidence="1">
        <text>ATP + protein L-histidine = ADP + protein N-phospho-L-histidine.</text>
        <dbReference type="EC" id="2.7.13.3"/>
    </reaction>
</comment>
<gene>
    <name evidence="15" type="ORF">GO620_012410</name>
</gene>
<accession>A0A6I4I1G7</accession>
<dbReference type="InterPro" id="IPR000014">
    <property type="entry name" value="PAS"/>
</dbReference>
<reference evidence="15 16" key="1">
    <citation type="submission" date="2020-12" db="EMBL/GenBank/DDBJ databases">
        <title>HMF7856_wgs.fasta genome submission.</title>
        <authorList>
            <person name="Kang H."/>
            <person name="Kim H."/>
            <person name="Joh K."/>
        </authorList>
    </citation>
    <scope>NUCLEOTIDE SEQUENCE [LARGE SCALE GENOMIC DNA]</scope>
    <source>
        <strain evidence="15 16">HMF7856</strain>
    </source>
</reference>
<dbReference type="PROSITE" id="PS50885">
    <property type="entry name" value="HAMP"/>
    <property type="match status" value="1"/>
</dbReference>
<dbReference type="SMART" id="SM00091">
    <property type="entry name" value="PAS"/>
    <property type="match status" value="1"/>
</dbReference>
<evidence type="ECO:0000256" key="7">
    <source>
        <dbReference type="ARBA" id="ARBA00022679"/>
    </source>
</evidence>
<evidence type="ECO:0000256" key="14">
    <source>
        <dbReference type="ARBA" id="ARBA00023136"/>
    </source>
</evidence>
<dbReference type="InterPro" id="IPR050351">
    <property type="entry name" value="BphY/WalK/GraS-like"/>
</dbReference>
<keyword evidence="5" id="KW-1003">Cell membrane</keyword>
<dbReference type="InterPro" id="IPR003661">
    <property type="entry name" value="HisK_dim/P_dom"/>
</dbReference>
<dbReference type="PANTHER" id="PTHR42878:SF7">
    <property type="entry name" value="SENSOR HISTIDINE KINASE GLRK"/>
    <property type="match status" value="1"/>
</dbReference>
<dbReference type="SUPFAM" id="SSF55874">
    <property type="entry name" value="ATPase domain of HSP90 chaperone/DNA topoisomerase II/histidine kinase"/>
    <property type="match status" value="1"/>
</dbReference>
<evidence type="ECO:0000256" key="4">
    <source>
        <dbReference type="ARBA" id="ARBA00012438"/>
    </source>
</evidence>
<dbReference type="GO" id="GO:0030295">
    <property type="term" value="F:protein kinase activator activity"/>
    <property type="evidence" value="ECO:0007669"/>
    <property type="project" value="TreeGrafter"/>
</dbReference>
<dbReference type="CDD" id="cd06225">
    <property type="entry name" value="HAMP"/>
    <property type="match status" value="1"/>
</dbReference>
<keyword evidence="9" id="KW-0547">Nucleotide-binding</keyword>
<evidence type="ECO:0000256" key="13">
    <source>
        <dbReference type="ARBA" id="ARBA00023012"/>
    </source>
</evidence>
<dbReference type="PROSITE" id="PS50109">
    <property type="entry name" value="HIS_KIN"/>
    <property type="match status" value="1"/>
</dbReference>
<dbReference type="EC" id="2.7.13.3" evidence="4"/>